<evidence type="ECO:0000313" key="1">
    <source>
        <dbReference type="EMBL" id="MBP1874043.1"/>
    </source>
</evidence>
<comment type="caution">
    <text evidence="1">The sequence shown here is derived from an EMBL/GenBank/DDBJ whole genome shotgun (WGS) entry which is preliminary data.</text>
</comment>
<protein>
    <submittedName>
        <fullName evidence="1">Uncharacterized protein</fullName>
    </submittedName>
</protein>
<name>A0ACC5SZK1_ENSAD</name>
<organism evidence="1 2">
    <name type="scientific">Ensifer adhaerens</name>
    <name type="common">Sinorhizobium morelense</name>
    <dbReference type="NCBI Taxonomy" id="106592"/>
    <lineage>
        <taxon>Bacteria</taxon>
        <taxon>Pseudomonadati</taxon>
        <taxon>Pseudomonadota</taxon>
        <taxon>Alphaproteobacteria</taxon>
        <taxon>Hyphomicrobiales</taxon>
        <taxon>Rhizobiaceae</taxon>
        <taxon>Sinorhizobium/Ensifer group</taxon>
        <taxon>Ensifer</taxon>
    </lineage>
</organism>
<proteinExistence type="predicted"/>
<reference evidence="1" key="1">
    <citation type="submission" date="2021-03" db="EMBL/GenBank/DDBJ databases">
        <title>Genomic Encyclopedia of Type Strains, Phase IV (KMG-IV): sequencing the most valuable type-strain genomes for metagenomic binning, comparative biology and taxonomic classification.</title>
        <authorList>
            <person name="Goeker M."/>
        </authorList>
    </citation>
    <scope>NUCLEOTIDE SEQUENCE</scope>
    <source>
        <strain evidence="1">DSM 18131</strain>
    </source>
</reference>
<sequence>MLEGVGYLSVPSGADVKDVTEEIRAALRPV</sequence>
<dbReference type="EMBL" id="JAGGJR010000006">
    <property type="protein sequence ID" value="MBP1874043.1"/>
    <property type="molecule type" value="Genomic_DNA"/>
</dbReference>
<evidence type="ECO:0000313" key="2">
    <source>
        <dbReference type="Proteomes" id="UP000823773"/>
    </source>
</evidence>
<gene>
    <name evidence="1" type="ORF">J2Z19_003767</name>
</gene>
<keyword evidence="2" id="KW-1185">Reference proteome</keyword>
<dbReference type="Proteomes" id="UP000823773">
    <property type="component" value="Unassembled WGS sequence"/>
</dbReference>
<accession>A0ACC5SZK1</accession>